<dbReference type="OMA" id="IYYVETK"/>
<organism evidence="1 2">
    <name type="scientific">Paramecium octaurelia</name>
    <dbReference type="NCBI Taxonomy" id="43137"/>
    <lineage>
        <taxon>Eukaryota</taxon>
        <taxon>Sar</taxon>
        <taxon>Alveolata</taxon>
        <taxon>Ciliophora</taxon>
        <taxon>Intramacronucleata</taxon>
        <taxon>Oligohymenophorea</taxon>
        <taxon>Peniculida</taxon>
        <taxon>Parameciidae</taxon>
        <taxon>Paramecium</taxon>
    </lineage>
</organism>
<evidence type="ECO:0000313" key="2">
    <source>
        <dbReference type="Proteomes" id="UP000683925"/>
    </source>
</evidence>
<protein>
    <submittedName>
        <fullName evidence="1">Uncharacterized protein</fullName>
    </submittedName>
</protein>
<dbReference type="Proteomes" id="UP000683925">
    <property type="component" value="Unassembled WGS sequence"/>
</dbReference>
<gene>
    <name evidence="1" type="ORF">POCTA_138.1.T0770207</name>
</gene>
<comment type="caution">
    <text evidence="1">The sequence shown here is derived from an EMBL/GenBank/DDBJ whole genome shotgun (WGS) entry which is preliminary data.</text>
</comment>
<name>A0A8S1W0W9_PAROT</name>
<reference evidence="1" key="1">
    <citation type="submission" date="2021-01" db="EMBL/GenBank/DDBJ databases">
        <authorList>
            <consortium name="Genoscope - CEA"/>
            <person name="William W."/>
        </authorList>
    </citation>
    <scope>NUCLEOTIDE SEQUENCE</scope>
</reference>
<accession>A0A8S1W0W9</accession>
<sequence>MQYYQEQVLSNNISHWYQKLLQDKIGGEEIVLTTKCQLSKISVTIPIRHTQMGYIHCLFDLDSWMEHYKQMQNKVEPTGFYCPGCKKYTNFKDYGVDQTFYHVLEEMRLFKMRNPNIKLNESQLIYQPSKNIYYVETKVVNPPNSKIKLVPQRYPLPGCVPIFGVSRRQQQITNQHQNENQKRILDEMSQTIVKLQQLLFSKLYKIFKKNSNLTFKSLQDKVAAKKHLCKQELAKSLKLVQLGRKSLSDDYVFALKKISLNNQLHSILIVYLVQYGIWYEYDLTFNGQPYVQLEQALYIKGESDAQRNTIYIIGGQKQDRFAQSNQCLQLTFPRNPFQSVEEQAKIVALPDYPLEGYNFMGTSYKGNLFVFYGQRQTKNSDNQIKFQLLNSQYVLRRNGYNQKWEQMRNNLVDRFDGSFFIISHEQFDKLIVFFGGITKDPDGVPNYKSQQQHSGQIFICKDEKFLGSPKQDFLINFAGQDEYHKSVLASPVFSCPYYGNNQLILSGECLKYKNAEIREIYTFDWGNAEMKLNELFSLEPPEFIFTPYRRRISGYDIFSPVQDPQGAISYGFFYLIHQYEVDQNQNEKGQKVMTQLLKINLTNGLFFTIPYQESSASREVARNNLQLLADVHNQYL</sequence>
<proteinExistence type="predicted"/>
<dbReference type="AlphaFoldDB" id="A0A8S1W0W9"/>
<dbReference type="OrthoDB" id="10284293at2759"/>
<keyword evidence="2" id="KW-1185">Reference proteome</keyword>
<dbReference type="EMBL" id="CAJJDP010000076">
    <property type="protein sequence ID" value="CAD8181759.1"/>
    <property type="molecule type" value="Genomic_DNA"/>
</dbReference>
<evidence type="ECO:0000313" key="1">
    <source>
        <dbReference type="EMBL" id="CAD8181759.1"/>
    </source>
</evidence>